<accession>A0A9J5W3N4</accession>
<protein>
    <submittedName>
        <fullName evidence="1">Uncharacterized protein</fullName>
    </submittedName>
</protein>
<dbReference type="Proteomes" id="UP000824120">
    <property type="component" value="Chromosome 12"/>
</dbReference>
<evidence type="ECO:0000313" key="1">
    <source>
        <dbReference type="EMBL" id="KAG5569912.1"/>
    </source>
</evidence>
<comment type="caution">
    <text evidence="1">The sequence shown here is derived from an EMBL/GenBank/DDBJ whole genome shotgun (WGS) entry which is preliminary data.</text>
</comment>
<dbReference type="OrthoDB" id="1326748at2759"/>
<name>A0A9J5W3N4_SOLCO</name>
<dbReference type="AlphaFoldDB" id="A0A9J5W3N4"/>
<evidence type="ECO:0000313" key="2">
    <source>
        <dbReference type="Proteomes" id="UP000824120"/>
    </source>
</evidence>
<proteinExistence type="predicted"/>
<reference evidence="1 2" key="1">
    <citation type="submission" date="2020-09" db="EMBL/GenBank/DDBJ databases">
        <title>De no assembly of potato wild relative species, Solanum commersonii.</title>
        <authorList>
            <person name="Cho K."/>
        </authorList>
    </citation>
    <scope>NUCLEOTIDE SEQUENCE [LARGE SCALE GENOMIC DNA]</scope>
    <source>
        <strain evidence="1">LZ3.2</strain>
        <tissue evidence="1">Leaf</tissue>
    </source>
</reference>
<dbReference type="EMBL" id="JACXVP010000012">
    <property type="protein sequence ID" value="KAG5569912.1"/>
    <property type="molecule type" value="Genomic_DNA"/>
</dbReference>
<keyword evidence="2" id="KW-1185">Reference proteome</keyword>
<gene>
    <name evidence="1" type="ORF">H5410_059678</name>
</gene>
<sequence length="150" mass="16382">MDRNTVGMKTVTEGNDITTFWTAKQPPKPRYKNPNAFCDHCNSKGKKNEGCNVQYNTSVSPQNSQLLSSEYGVHNARHMIAPSHGNLSFSQNHNAGEICKQVGGNSHRSGDFPGYFPSASQGSGDFNRAVAGKSSPGYELQVLLVMEEEE</sequence>
<organism evidence="1 2">
    <name type="scientific">Solanum commersonii</name>
    <name type="common">Commerson's wild potato</name>
    <name type="synonym">Commerson's nightshade</name>
    <dbReference type="NCBI Taxonomy" id="4109"/>
    <lineage>
        <taxon>Eukaryota</taxon>
        <taxon>Viridiplantae</taxon>
        <taxon>Streptophyta</taxon>
        <taxon>Embryophyta</taxon>
        <taxon>Tracheophyta</taxon>
        <taxon>Spermatophyta</taxon>
        <taxon>Magnoliopsida</taxon>
        <taxon>eudicotyledons</taxon>
        <taxon>Gunneridae</taxon>
        <taxon>Pentapetalae</taxon>
        <taxon>asterids</taxon>
        <taxon>lamiids</taxon>
        <taxon>Solanales</taxon>
        <taxon>Solanaceae</taxon>
        <taxon>Solanoideae</taxon>
        <taxon>Solaneae</taxon>
        <taxon>Solanum</taxon>
    </lineage>
</organism>